<dbReference type="EMBL" id="JAVREH010000003">
    <property type="protein sequence ID" value="MDT0260475.1"/>
    <property type="molecule type" value="Genomic_DNA"/>
</dbReference>
<accession>A0ABU2J651</accession>
<feature type="transmembrane region" description="Helical" evidence="1">
    <location>
        <begin position="53"/>
        <end position="75"/>
    </location>
</feature>
<keyword evidence="4" id="KW-1185">Reference proteome</keyword>
<reference evidence="4" key="1">
    <citation type="submission" date="2023-07" db="EMBL/GenBank/DDBJ databases">
        <title>30 novel species of actinomycetes from the DSMZ collection.</title>
        <authorList>
            <person name="Nouioui I."/>
        </authorList>
    </citation>
    <scope>NUCLEOTIDE SEQUENCE [LARGE SCALE GENOMIC DNA]</scope>
    <source>
        <strain evidence="4">DSM 44399</strain>
    </source>
</reference>
<gene>
    <name evidence="3" type="ORF">RM423_03615</name>
</gene>
<evidence type="ECO:0000313" key="4">
    <source>
        <dbReference type="Proteomes" id="UP001183176"/>
    </source>
</evidence>
<feature type="domain" description="DUF6286" evidence="2">
    <location>
        <begin position="67"/>
        <end position="171"/>
    </location>
</feature>
<evidence type="ECO:0000313" key="3">
    <source>
        <dbReference type="EMBL" id="MDT0260475.1"/>
    </source>
</evidence>
<organism evidence="3 4">
    <name type="scientific">Jatrophihabitans lederbergiae</name>
    <dbReference type="NCBI Taxonomy" id="3075547"/>
    <lineage>
        <taxon>Bacteria</taxon>
        <taxon>Bacillati</taxon>
        <taxon>Actinomycetota</taxon>
        <taxon>Actinomycetes</taxon>
        <taxon>Jatrophihabitantales</taxon>
        <taxon>Jatrophihabitantaceae</taxon>
        <taxon>Jatrophihabitans</taxon>
    </lineage>
</organism>
<sequence>MRLFNRLLAALISVALIVIGVLLVVEVIADRLGKAPAIVHWHPAYHWAHRTQWQQGSVRVACIALAVLGLILLLAELKPSRPSRLRTTSTDVDSAYARRGVAGTVRSAVAKVDGINHADVTVKRRRVKVSATTAGLQPFTAESLREPVTTAAQQRLDALELDPAPSLSVRVSTRSR</sequence>
<dbReference type="RefSeq" id="WP_311421626.1">
    <property type="nucleotide sequence ID" value="NZ_JAVREH010000003.1"/>
</dbReference>
<keyword evidence="1" id="KW-0472">Membrane</keyword>
<keyword evidence="1" id="KW-0812">Transmembrane</keyword>
<evidence type="ECO:0000259" key="2">
    <source>
        <dbReference type="Pfam" id="PF19803"/>
    </source>
</evidence>
<keyword evidence="1" id="KW-1133">Transmembrane helix</keyword>
<proteinExistence type="predicted"/>
<dbReference type="Pfam" id="PF19803">
    <property type="entry name" value="DUF6286"/>
    <property type="match status" value="1"/>
</dbReference>
<dbReference type="Proteomes" id="UP001183176">
    <property type="component" value="Unassembled WGS sequence"/>
</dbReference>
<name>A0ABU2J651_9ACTN</name>
<evidence type="ECO:0000256" key="1">
    <source>
        <dbReference type="SAM" id="Phobius"/>
    </source>
</evidence>
<dbReference type="InterPro" id="IPR046253">
    <property type="entry name" value="DUF6286"/>
</dbReference>
<comment type="caution">
    <text evidence="3">The sequence shown here is derived from an EMBL/GenBank/DDBJ whole genome shotgun (WGS) entry which is preliminary data.</text>
</comment>
<protein>
    <submittedName>
        <fullName evidence="3">DUF6286 domain-containing protein</fullName>
    </submittedName>
</protein>